<dbReference type="SFLD" id="SFLDG01101">
    <property type="entry name" value="Uncharacterised_Radical_SAM_Su"/>
    <property type="match status" value="1"/>
</dbReference>
<dbReference type="InterPro" id="IPR027596">
    <property type="entry name" value="AmmeMemoSam_rS"/>
</dbReference>
<feature type="domain" description="Radical SAM core" evidence="7">
    <location>
        <begin position="125"/>
        <end position="339"/>
    </location>
</feature>
<dbReference type="InterPro" id="IPR034457">
    <property type="entry name" value="Organic_radical-activating"/>
</dbReference>
<dbReference type="Proteomes" id="UP000603545">
    <property type="component" value="Unassembled WGS sequence"/>
</dbReference>
<comment type="cofactor">
    <cofactor evidence="1">
        <name>[4Fe-4S] cluster</name>
        <dbReference type="ChEBI" id="CHEBI:49883"/>
    </cofactor>
</comment>
<dbReference type="PROSITE" id="PS51918">
    <property type="entry name" value="RADICAL_SAM"/>
    <property type="match status" value="1"/>
</dbReference>
<dbReference type="InterPro" id="IPR007197">
    <property type="entry name" value="rSAM"/>
</dbReference>
<dbReference type="InterPro" id="IPR013785">
    <property type="entry name" value="Aldolase_TIM"/>
</dbReference>
<reference evidence="8 9" key="1">
    <citation type="submission" date="2020-08" db="EMBL/GenBank/DDBJ databases">
        <title>Bridging the membrane lipid divide: bacteria of the FCB group superphylum have the potential to synthesize archaeal ether lipids.</title>
        <authorList>
            <person name="Villanueva L."/>
            <person name="Von Meijenfeldt F.A.B."/>
            <person name="Westbye A.B."/>
            <person name="Yadav S."/>
            <person name="Hopmans E.C."/>
            <person name="Dutilh B.E."/>
            <person name="Sinninghe Damste J.S."/>
        </authorList>
    </citation>
    <scope>NUCLEOTIDE SEQUENCE [LARGE SCALE GENOMIC DNA]</scope>
    <source>
        <strain evidence="8">NIOZ-UU82</strain>
    </source>
</reference>
<name>A0A8J6N5S2_9BACT</name>
<keyword evidence="4" id="KW-0479">Metal-binding</keyword>
<dbReference type="SFLD" id="SFLDS00029">
    <property type="entry name" value="Radical_SAM"/>
    <property type="match status" value="1"/>
</dbReference>
<evidence type="ECO:0000256" key="2">
    <source>
        <dbReference type="ARBA" id="ARBA00022485"/>
    </source>
</evidence>
<dbReference type="AlphaFoldDB" id="A0A8J6N5S2"/>
<dbReference type="PANTHER" id="PTHR30352">
    <property type="entry name" value="PYRUVATE FORMATE-LYASE-ACTIVATING ENZYME"/>
    <property type="match status" value="1"/>
</dbReference>
<dbReference type="PANTHER" id="PTHR30352:SF5">
    <property type="entry name" value="PYRUVATE FORMATE-LYASE 1-ACTIVATING ENZYME"/>
    <property type="match status" value="1"/>
</dbReference>
<keyword evidence="5" id="KW-0408">Iron</keyword>
<dbReference type="Gene3D" id="3.20.20.70">
    <property type="entry name" value="Aldolase class I"/>
    <property type="match status" value="1"/>
</dbReference>
<sequence length="393" mass="45046">MKKISRRQFLYCSAAVLSTTMPFRPFWPLTGTDSEASRFFDIRGKIFKGDAPAKLWKWSHEGLFYTKLKENRVACGICPNRCVLAPGDLSVCRSKVNIDGTLYSLAYGNPCSVHVDPIEKKPLFHFKPKSRAFSLAATGCNFRCLNCQNWEISQVKPWQVRHVELFPPEVVIEAKRAGAKSIAYTYSEPTTFFEYMIDIARMVRENGLYNLWISNGYINRKPLLELCKVLDAANVNLKAYSDVVYRKLNGGRLEPVLNTFKTLHEQGVHFEVTNLVVPGYVDDTDMAKRMCGWILKNLGPDYPLHFLRFFPRYKLDRLSPTPISTLTRFRELAMHEGIRYVYVGNVPGHEGNNTYCHNCRKLLVERKGYLIPIYNLAGNKCKFCNTVIPGVWV</sequence>
<evidence type="ECO:0000256" key="3">
    <source>
        <dbReference type="ARBA" id="ARBA00022691"/>
    </source>
</evidence>
<evidence type="ECO:0000256" key="4">
    <source>
        <dbReference type="ARBA" id="ARBA00022723"/>
    </source>
</evidence>
<dbReference type="GO" id="GO:0046872">
    <property type="term" value="F:metal ion binding"/>
    <property type="evidence" value="ECO:0007669"/>
    <property type="project" value="UniProtKB-KW"/>
</dbReference>
<evidence type="ECO:0000256" key="1">
    <source>
        <dbReference type="ARBA" id="ARBA00001966"/>
    </source>
</evidence>
<dbReference type="Pfam" id="PF04055">
    <property type="entry name" value="Radical_SAM"/>
    <property type="match status" value="1"/>
</dbReference>
<evidence type="ECO:0000256" key="6">
    <source>
        <dbReference type="ARBA" id="ARBA00023014"/>
    </source>
</evidence>
<dbReference type="InterPro" id="IPR058240">
    <property type="entry name" value="rSAM_sf"/>
</dbReference>
<dbReference type="GO" id="GO:0051539">
    <property type="term" value="F:4 iron, 4 sulfur cluster binding"/>
    <property type="evidence" value="ECO:0007669"/>
    <property type="project" value="UniProtKB-KW"/>
</dbReference>
<dbReference type="SUPFAM" id="SSF102114">
    <property type="entry name" value="Radical SAM enzymes"/>
    <property type="match status" value="1"/>
</dbReference>
<evidence type="ECO:0000313" key="9">
    <source>
        <dbReference type="Proteomes" id="UP000603545"/>
    </source>
</evidence>
<keyword evidence="6" id="KW-0411">Iron-sulfur</keyword>
<evidence type="ECO:0000259" key="7">
    <source>
        <dbReference type="PROSITE" id="PS51918"/>
    </source>
</evidence>
<evidence type="ECO:0000256" key="5">
    <source>
        <dbReference type="ARBA" id="ARBA00023004"/>
    </source>
</evidence>
<keyword evidence="3" id="KW-0949">S-adenosyl-L-methionine</keyword>
<dbReference type="CDD" id="cd01335">
    <property type="entry name" value="Radical_SAM"/>
    <property type="match status" value="1"/>
</dbReference>
<accession>A0A8J6N5S2</accession>
<gene>
    <name evidence="8" type="primary">amrS</name>
    <name evidence="8" type="ORF">H8E80_05285</name>
</gene>
<dbReference type="EMBL" id="JACNLL010000053">
    <property type="protein sequence ID" value="MBC8199446.1"/>
    <property type="molecule type" value="Genomic_DNA"/>
</dbReference>
<dbReference type="NCBIfam" id="TIGR04337">
    <property type="entry name" value="AmmeMemoSam_rS"/>
    <property type="match status" value="1"/>
</dbReference>
<organism evidence="8 9">
    <name type="scientific">Candidatus Desulfaltia bathyphila</name>
    <dbReference type="NCBI Taxonomy" id="2841697"/>
    <lineage>
        <taxon>Bacteria</taxon>
        <taxon>Pseudomonadati</taxon>
        <taxon>Thermodesulfobacteriota</taxon>
        <taxon>Desulfobacteria</taxon>
        <taxon>Desulfobacterales</taxon>
        <taxon>Desulfobacterales incertae sedis</taxon>
        <taxon>Candidatus Desulfaltia</taxon>
    </lineage>
</organism>
<evidence type="ECO:0000313" key="8">
    <source>
        <dbReference type="EMBL" id="MBC8199446.1"/>
    </source>
</evidence>
<proteinExistence type="predicted"/>
<keyword evidence="2" id="KW-0004">4Fe-4S</keyword>
<comment type="caution">
    <text evidence="8">The sequence shown here is derived from an EMBL/GenBank/DDBJ whole genome shotgun (WGS) entry which is preliminary data.</text>
</comment>
<dbReference type="GO" id="GO:0003824">
    <property type="term" value="F:catalytic activity"/>
    <property type="evidence" value="ECO:0007669"/>
    <property type="project" value="InterPro"/>
</dbReference>
<protein>
    <submittedName>
        <fullName evidence="8">AmmeMemoRadiSam system radical SAM enzyme</fullName>
    </submittedName>
</protein>